<keyword evidence="1" id="KW-0677">Repeat</keyword>
<dbReference type="PROSITE" id="PS51375">
    <property type="entry name" value="PPR"/>
    <property type="match status" value="5"/>
</dbReference>
<dbReference type="Gene3D" id="1.25.40.10">
    <property type="entry name" value="Tetratricopeptide repeat domain"/>
    <property type="match status" value="7"/>
</dbReference>
<feature type="repeat" description="PPR" evidence="2">
    <location>
        <begin position="837"/>
        <end position="871"/>
    </location>
</feature>
<dbReference type="Proteomes" id="UP001603857">
    <property type="component" value="Unassembled WGS sequence"/>
</dbReference>
<protein>
    <recommendedName>
        <fullName evidence="5">Pentatricopeptide repeat-containing protein</fullName>
    </recommendedName>
</protein>
<accession>A0ABD1L077</accession>
<gene>
    <name evidence="3" type="ORF">Fmac_030794</name>
</gene>
<feature type="repeat" description="PPR" evidence="2">
    <location>
        <begin position="595"/>
        <end position="629"/>
    </location>
</feature>
<feature type="repeat" description="PPR" evidence="2">
    <location>
        <begin position="389"/>
        <end position="423"/>
    </location>
</feature>
<dbReference type="AlphaFoldDB" id="A0ABD1L077"/>
<evidence type="ECO:0008006" key="5">
    <source>
        <dbReference type="Google" id="ProtNLM"/>
    </source>
</evidence>
<dbReference type="Pfam" id="PF01535">
    <property type="entry name" value="PPR"/>
    <property type="match status" value="8"/>
</dbReference>
<dbReference type="InterPro" id="IPR011990">
    <property type="entry name" value="TPR-like_helical_dom_sf"/>
</dbReference>
<evidence type="ECO:0000256" key="2">
    <source>
        <dbReference type="PROSITE-ProRule" id="PRU00708"/>
    </source>
</evidence>
<proteinExistence type="predicted"/>
<name>A0ABD1L077_9FABA</name>
<comment type="caution">
    <text evidence="3">The sequence shown here is derived from an EMBL/GenBank/DDBJ whole genome shotgun (WGS) entry which is preliminary data.</text>
</comment>
<dbReference type="EMBL" id="JBGMDY010000011">
    <property type="protein sequence ID" value="KAL2316918.1"/>
    <property type="molecule type" value="Genomic_DNA"/>
</dbReference>
<feature type="repeat" description="PPR" evidence="2">
    <location>
        <begin position="664"/>
        <end position="698"/>
    </location>
</feature>
<sequence>MMLPPLKHVTKHRLRSNSFIIYTILNPTSASSHAAYTSPAPSPSPSTPSTSAAFLVSRNDIASSFKAWFASRQAPPDPLLHCIFQILSSPASDEGLSAALSALSLPLSERFVIRVLRHGAARRDILPCLKFFDWAGCQPGFHPTRATFVVIFHILSRARLKPLLLDFLDAFRRRLFHHRVRFHDILVLGYAIAGEPQKALHAFARMRFGGLDLDSFAYHVLLDSLVDQNYLNAFDVIVRQIRRRGFETHFTNVIVVKHLCKERRLEEAEEYLRNIVCRGDQLQGPEVSFTVAALCESFRFDRALELVRQFGSSGLVPLDNAYGAWIKGLVQGGRVDEALEFFTQKKHSEGYFPATVRYNVLIYRLLRENRLQQVYDLLMDMNESCIPPDLVTMNAVLCFFCKVGMADVAVELYNSRSEFGLSLNHLARKYLILTLCWDGSVNEAYSVLRSSVVRGYFPDEQTFYTLARALCRESKIDEMKELMYIAVGRNFVPRASIYGKFIMSLCRAGRVEDAYLLHGELRNAAARVSYLKMIKGFVKLSRGDIAAQLLVEMKGKGHKLTRPLCKAVICCLLEMDNARWRVFNLLEMLARIEHSCLTYNFFLEGAGHALKPELARELYEVMLRNGIRPNTSSHTLVLRGYLRSGRISDALNFFNDVRHWGLAGKRLYNSLIVGLCNSSKIDIAHEMLFSMLRVGLNPNVECYELLVQKLCSLRRYHEAMHIVNVYQKTGRPLTSFIGNVLLYHSLISPELYDTCIHLRGVEEGGFSGNSILSLTIGAFSGRVKVRHNIKDLEQLIEKCFPLNIFTYNLLLKQVAKNDMDKARLLFGRICQKGYAPNWWTYDIMVRGFSNHGRRDEAKWWFEEMFRKGFYYHR</sequence>
<dbReference type="PANTHER" id="PTHR45613:SF354">
    <property type="entry name" value="OS10G0368902 PROTEIN"/>
    <property type="match status" value="1"/>
</dbReference>
<reference evidence="3 4" key="1">
    <citation type="submission" date="2024-08" db="EMBL/GenBank/DDBJ databases">
        <title>Insights into the chromosomal genome structure of Flemingia macrophylla.</title>
        <authorList>
            <person name="Ding Y."/>
            <person name="Zhao Y."/>
            <person name="Bi W."/>
            <person name="Wu M."/>
            <person name="Zhao G."/>
            <person name="Gong Y."/>
            <person name="Li W."/>
            <person name="Zhang P."/>
        </authorList>
    </citation>
    <scope>NUCLEOTIDE SEQUENCE [LARGE SCALE GENOMIC DNA]</scope>
    <source>
        <strain evidence="3">DYQJB</strain>
        <tissue evidence="3">Leaf</tissue>
    </source>
</reference>
<feature type="repeat" description="PPR" evidence="2">
    <location>
        <begin position="459"/>
        <end position="493"/>
    </location>
</feature>
<evidence type="ECO:0000313" key="4">
    <source>
        <dbReference type="Proteomes" id="UP001603857"/>
    </source>
</evidence>
<dbReference type="NCBIfam" id="TIGR00756">
    <property type="entry name" value="PPR"/>
    <property type="match status" value="3"/>
</dbReference>
<organism evidence="3 4">
    <name type="scientific">Flemingia macrophylla</name>
    <dbReference type="NCBI Taxonomy" id="520843"/>
    <lineage>
        <taxon>Eukaryota</taxon>
        <taxon>Viridiplantae</taxon>
        <taxon>Streptophyta</taxon>
        <taxon>Embryophyta</taxon>
        <taxon>Tracheophyta</taxon>
        <taxon>Spermatophyta</taxon>
        <taxon>Magnoliopsida</taxon>
        <taxon>eudicotyledons</taxon>
        <taxon>Gunneridae</taxon>
        <taxon>Pentapetalae</taxon>
        <taxon>rosids</taxon>
        <taxon>fabids</taxon>
        <taxon>Fabales</taxon>
        <taxon>Fabaceae</taxon>
        <taxon>Papilionoideae</taxon>
        <taxon>50 kb inversion clade</taxon>
        <taxon>NPAAA clade</taxon>
        <taxon>indigoferoid/millettioid clade</taxon>
        <taxon>Phaseoleae</taxon>
        <taxon>Flemingia</taxon>
    </lineage>
</organism>
<keyword evidence="4" id="KW-1185">Reference proteome</keyword>
<dbReference type="PANTHER" id="PTHR45613">
    <property type="entry name" value="PENTATRICOPEPTIDE REPEAT-CONTAINING PROTEIN"/>
    <property type="match status" value="1"/>
</dbReference>
<evidence type="ECO:0000256" key="1">
    <source>
        <dbReference type="ARBA" id="ARBA00022737"/>
    </source>
</evidence>
<dbReference type="InterPro" id="IPR002885">
    <property type="entry name" value="PPR_rpt"/>
</dbReference>
<evidence type="ECO:0000313" key="3">
    <source>
        <dbReference type="EMBL" id="KAL2316918.1"/>
    </source>
</evidence>